<dbReference type="OrthoDB" id="42441at2"/>
<protein>
    <submittedName>
        <fullName evidence="1">Uncharacterized protein</fullName>
    </submittedName>
</protein>
<sequence length="277" mass="32584">MSKIMNLISFFEQYPVFTHDEYKEFLKSLGTTNVNTQRELLAYHLKKQHILRIKRGLFASIPLSFRHSVENFPVDPYLVAGRIRKDTVIGYLSALDFHGISYSLHHQHYFMSESVINPFYYNESEFICLSFPKALIEQQATNFDVLLVDRQGLNIQVTSLERTIVDVLDRPNYAGGWEEIWRSAEHISILNLDKMIEYANLLDNSSTIAKLGFFLEQFKEQFHVDENTLGYLEAKKPRGIHYLERSKRESGKHILRWNLVVPNYIIERSWEEPNEDF</sequence>
<evidence type="ECO:0000313" key="1">
    <source>
        <dbReference type="EMBL" id="KTD38588.1"/>
    </source>
</evidence>
<proteinExistence type="predicted"/>
<evidence type="ECO:0000313" key="2">
    <source>
        <dbReference type="Proteomes" id="UP000054725"/>
    </source>
</evidence>
<dbReference type="AlphaFoldDB" id="A0A0W0X1Y8"/>
<dbReference type="STRING" id="45070.Lnau_0503"/>
<gene>
    <name evidence="1" type="ORF">Lnau_0503</name>
</gene>
<comment type="caution">
    <text evidence="1">The sequence shown here is derived from an EMBL/GenBank/DDBJ whole genome shotgun (WGS) entry which is preliminary data.</text>
</comment>
<dbReference type="EMBL" id="LNYO01000006">
    <property type="protein sequence ID" value="KTD38588.1"/>
    <property type="molecule type" value="Genomic_DNA"/>
</dbReference>
<dbReference type="Proteomes" id="UP000054725">
    <property type="component" value="Unassembled WGS sequence"/>
</dbReference>
<keyword evidence="2" id="KW-1185">Reference proteome</keyword>
<name>A0A0W0X1Y8_9GAMM</name>
<organism evidence="1 2">
    <name type="scientific">Legionella nautarum</name>
    <dbReference type="NCBI Taxonomy" id="45070"/>
    <lineage>
        <taxon>Bacteria</taxon>
        <taxon>Pseudomonadati</taxon>
        <taxon>Pseudomonadota</taxon>
        <taxon>Gammaproteobacteria</taxon>
        <taxon>Legionellales</taxon>
        <taxon>Legionellaceae</taxon>
        <taxon>Legionella</taxon>
    </lineage>
</organism>
<accession>A0A0W0X1Y8</accession>
<reference evidence="1 2" key="1">
    <citation type="submission" date="2015-11" db="EMBL/GenBank/DDBJ databases">
        <title>Genomic analysis of 38 Legionella species identifies large and diverse effector repertoires.</title>
        <authorList>
            <person name="Burstein D."/>
            <person name="Amaro F."/>
            <person name="Zusman T."/>
            <person name="Lifshitz Z."/>
            <person name="Cohen O."/>
            <person name="Gilbert J.A."/>
            <person name="Pupko T."/>
            <person name="Shuman H.A."/>
            <person name="Segal G."/>
        </authorList>
    </citation>
    <scope>NUCLEOTIDE SEQUENCE [LARGE SCALE GENOMIC DNA]</scope>
    <source>
        <strain evidence="1 2">ATCC 49506</strain>
    </source>
</reference>
<dbReference type="PATRIC" id="fig|45070.6.peg.531"/>